<dbReference type="Gene3D" id="2.60.120.620">
    <property type="entry name" value="q2cbj1_9rhob like domain"/>
    <property type="match status" value="1"/>
</dbReference>
<accession>A0ABT3ZGV5</accession>
<evidence type="ECO:0000313" key="2">
    <source>
        <dbReference type="EMBL" id="MCY0385754.1"/>
    </source>
</evidence>
<evidence type="ECO:0000259" key="1">
    <source>
        <dbReference type="Pfam" id="PF13640"/>
    </source>
</evidence>
<gene>
    <name evidence="2" type="ORF">OVY01_00560</name>
</gene>
<comment type="caution">
    <text evidence="2">The sequence shown here is derived from an EMBL/GenBank/DDBJ whole genome shotgun (WGS) entry which is preliminary data.</text>
</comment>
<feature type="domain" description="Prolyl 4-hydroxylase alpha subunit Fe(2+) 2OG dioxygenase" evidence="1">
    <location>
        <begin position="143"/>
        <end position="232"/>
    </location>
</feature>
<proteinExistence type="predicted"/>
<dbReference type="EMBL" id="JAPMXC010000001">
    <property type="protein sequence ID" value="MCY0385754.1"/>
    <property type="molecule type" value="Genomic_DNA"/>
</dbReference>
<sequence length="265" mass="29815">MTSFLNAAMLREFDAQRFGHRAPYPWQDFDRLLTPEGFARLYADFPPLSAFQHHVGLTRADGQRPHDRYYLAYEASLYHRAGKGDYGLEKRDGEGTIGHADLPPSWQAFIDELRDPDGYAGVVARALDAPAPAIRFAWHLGRTGSEVSPHHDARDKLGTHIFYFNTHDDWRPEWGGAFDILSGKQVARGNPDFEDFAASEAVGIIDNRSFLFKNTADAWHGVRTLTCPEGAYRRLFNVVFEQSDAPPRGIAGRVKRLFARPAAGR</sequence>
<dbReference type="Pfam" id="PF13640">
    <property type="entry name" value="2OG-FeII_Oxy_3"/>
    <property type="match status" value="1"/>
</dbReference>
<protein>
    <recommendedName>
        <fullName evidence="1">Prolyl 4-hydroxylase alpha subunit Fe(2+) 2OG dioxygenase domain-containing protein</fullName>
    </recommendedName>
</protein>
<name>A0ABT3ZGV5_9BURK</name>
<keyword evidence="3" id="KW-1185">Reference proteome</keyword>
<dbReference type="RefSeq" id="WP_267844875.1">
    <property type="nucleotide sequence ID" value="NZ_JAPMXC010000001.1"/>
</dbReference>
<reference evidence="2" key="1">
    <citation type="submission" date="2022-11" db="EMBL/GenBank/DDBJ databases">
        <title>Robbsia betulipollinis sp. nov., isolated from pollen of birch (Betula pendula).</title>
        <authorList>
            <person name="Shi H."/>
            <person name="Ambika Manirajan B."/>
            <person name="Ratering S."/>
            <person name="Geissler-Plaum R."/>
            <person name="Schnell S."/>
        </authorList>
    </citation>
    <scope>NUCLEOTIDE SEQUENCE</scope>
    <source>
        <strain evidence="2">Bb-Pol-6</strain>
    </source>
</reference>
<dbReference type="InterPro" id="IPR044862">
    <property type="entry name" value="Pro_4_hyd_alph_FE2OG_OXY"/>
</dbReference>
<dbReference type="Proteomes" id="UP001082899">
    <property type="component" value="Unassembled WGS sequence"/>
</dbReference>
<organism evidence="2 3">
    <name type="scientific">Robbsia betulipollinis</name>
    <dbReference type="NCBI Taxonomy" id="2981849"/>
    <lineage>
        <taxon>Bacteria</taxon>
        <taxon>Pseudomonadati</taxon>
        <taxon>Pseudomonadota</taxon>
        <taxon>Betaproteobacteria</taxon>
        <taxon>Burkholderiales</taxon>
        <taxon>Burkholderiaceae</taxon>
        <taxon>Robbsia</taxon>
    </lineage>
</organism>
<evidence type="ECO:0000313" key="3">
    <source>
        <dbReference type="Proteomes" id="UP001082899"/>
    </source>
</evidence>